<feature type="transmembrane region" description="Helical" evidence="1">
    <location>
        <begin position="191"/>
        <end position="218"/>
    </location>
</feature>
<feature type="transmembrane region" description="Helical" evidence="1">
    <location>
        <begin position="94"/>
        <end position="112"/>
    </location>
</feature>
<keyword evidence="3" id="KW-1185">Reference proteome</keyword>
<dbReference type="EMBL" id="CAJVCH010180296">
    <property type="protein sequence ID" value="CAG7729554.1"/>
    <property type="molecule type" value="Genomic_DNA"/>
</dbReference>
<feature type="transmembrane region" description="Helical" evidence="1">
    <location>
        <begin position="163"/>
        <end position="185"/>
    </location>
</feature>
<accession>A0A8J2K1R7</accession>
<feature type="transmembrane region" description="Helical" evidence="1">
    <location>
        <begin position="34"/>
        <end position="56"/>
    </location>
</feature>
<evidence type="ECO:0000256" key="1">
    <source>
        <dbReference type="SAM" id="Phobius"/>
    </source>
</evidence>
<sequence>MRLSQAFCGSELIDFVAAIAYLHGNFKQKLQKGIIFIVFAFFLVLILGVVLVELWLEDATLSMGQNFKLTVYPSSDKFVRIACMTSNLIACTNLMHAYLFVTLFGVLILNIFENLTAKFDINILRRQRSTIVEIASGEHEVIDEFMKEIFALKHAMGTYSKIAGIYCLAMLYHASGNFIRFLHYVTSKDKVAFILNSMFLNVFCLLAIGFTSWFGNYLGKRFNQIKEKLLMANVETAFPREEK</sequence>
<keyword evidence="1" id="KW-1133">Transmembrane helix</keyword>
<evidence type="ECO:0000313" key="2">
    <source>
        <dbReference type="EMBL" id="CAG7729554.1"/>
    </source>
</evidence>
<keyword evidence="1" id="KW-0812">Transmembrane</keyword>
<proteinExistence type="predicted"/>
<dbReference type="Proteomes" id="UP000708208">
    <property type="component" value="Unassembled WGS sequence"/>
</dbReference>
<organism evidence="2 3">
    <name type="scientific">Allacma fusca</name>
    <dbReference type="NCBI Taxonomy" id="39272"/>
    <lineage>
        <taxon>Eukaryota</taxon>
        <taxon>Metazoa</taxon>
        <taxon>Ecdysozoa</taxon>
        <taxon>Arthropoda</taxon>
        <taxon>Hexapoda</taxon>
        <taxon>Collembola</taxon>
        <taxon>Symphypleona</taxon>
        <taxon>Sminthuridae</taxon>
        <taxon>Allacma</taxon>
    </lineage>
</organism>
<evidence type="ECO:0000313" key="3">
    <source>
        <dbReference type="Proteomes" id="UP000708208"/>
    </source>
</evidence>
<comment type="caution">
    <text evidence="2">The sequence shown here is derived from an EMBL/GenBank/DDBJ whole genome shotgun (WGS) entry which is preliminary data.</text>
</comment>
<reference evidence="2" key="1">
    <citation type="submission" date="2021-06" db="EMBL/GenBank/DDBJ databases">
        <authorList>
            <person name="Hodson N. C."/>
            <person name="Mongue J. A."/>
            <person name="Jaron S. K."/>
        </authorList>
    </citation>
    <scope>NUCLEOTIDE SEQUENCE</scope>
</reference>
<dbReference type="AlphaFoldDB" id="A0A8J2K1R7"/>
<protein>
    <submittedName>
        <fullName evidence="2">Uncharacterized protein</fullName>
    </submittedName>
</protein>
<feature type="non-terminal residue" evidence="2">
    <location>
        <position position="1"/>
    </location>
</feature>
<gene>
    <name evidence="2" type="ORF">AFUS01_LOCUS18255</name>
</gene>
<keyword evidence="1" id="KW-0472">Membrane</keyword>
<name>A0A8J2K1R7_9HEXA</name>